<accession>A0A2B4RQL4</accession>
<dbReference type="InterPro" id="IPR046775">
    <property type="entry name" value="DMTF1_N"/>
</dbReference>
<evidence type="ECO:0000256" key="6">
    <source>
        <dbReference type="ARBA" id="ARBA00023163"/>
    </source>
</evidence>
<reference evidence="15" key="1">
    <citation type="journal article" date="2017" name="bioRxiv">
        <title>Comparative analysis of the genomes of Stylophora pistillata and Acropora digitifera provides evidence for extensive differences between species of corals.</title>
        <authorList>
            <person name="Voolstra C.R."/>
            <person name="Li Y."/>
            <person name="Liew Y.J."/>
            <person name="Baumgarten S."/>
            <person name="Zoccola D."/>
            <person name="Flot J.-F."/>
            <person name="Tambutte S."/>
            <person name="Allemand D."/>
            <person name="Aranda M."/>
        </authorList>
    </citation>
    <scope>NUCLEOTIDE SEQUENCE [LARGE SCALE GENOMIC DNA]</scope>
</reference>
<comment type="caution">
    <text evidence="14">The sequence shown here is derived from an EMBL/GenBank/DDBJ whole genome shotgun (WGS) entry which is preliminary data.</text>
</comment>
<keyword evidence="8" id="KW-0131">Cell cycle</keyword>
<keyword evidence="3" id="KW-0805">Transcription regulation</keyword>
<dbReference type="PROSITE" id="PS51294">
    <property type="entry name" value="HTH_MYB"/>
    <property type="match status" value="1"/>
</dbReference>
<dbReference type="PROSITE" id="PS50090">
    <property type="entry name" value="MYB_LIKE"/>
    <property type="match status" value="2"/>
</dbReference>
<evidence type="ECO:0000256" key="3">
    <source>
        <dbReference type="ARBA" id="ARBA00023015"/>
    </source>
</evidence>
<evidence type="ECO:0000256" key="4">
    <source>
        <dbReference type="ARBA" id="ARBA00023125"/>
    </source>
</evidence>
<dbReference type="Gene3D" id="1.10.10.60">
    <property type="entry name" value="Homeodomain-like"/>
    <property type="match status" value="2"/>
</dbReference>
<dbReference type="GO" id="GO:0000978">
    <property type="term" value="F:RNA polymerase II cis-regulatory region sequence-specific DNA binding"/>
    <property type="evidence" value="ECO:0007669"/>
    <property type="project" value="TreeGrafter"/>
</dbReference>
<dbReference type="SUPFAM" id="SSF46689">
    <property type="entry name" value="Homeodomain-like"/>
    <property type="match status" value="3"/>
</dbReference>
<dbReference type="SMART" id="SM00717">
    <property type="entry name" value="SANT"/>
    <property type="match status" value="3"/>
</dbReference>
<evidence type="ECO:0000256" key="5">
    <source>
        <dbReference type="ARBA" id="ARBA00023159"/>
    </source>
</evidence>
<keyword evidence="5" id="KW-0010">Activator</keyword>
<keyword evidence="4" id="KW-0238">DNA-binding</keyword>
<dbReference type="Pfam" id="PF00249">
    <property type="entry name" value="Myb_DNA-binding"/>
    <property type="match status" value="2"/>
</dbReference>
<dbReference type="PANTHER" id="PTHR46380">
    <property type="entry name" value="CYCLIN-D-BINDING MYB-LIKE TRANSCRIPTION FACTOR 1"/>
    <property type="match status" value="1"/>
</dbReference>
<evidence type="ECO:0000256" key="8">
    <source>
        <dbReference type="ARBA" id="ARBA00023306"/>
    </source>
</evidence>
<feature type="region of interest" description="Disordered" evidence="11">
    <location>
        <begin position="872"/>
        <end position="892"/>
    </location>
</feature>
<keyword evidence="7" id="KW-0539">Nucleus</keyword>
<protein>
    <recommendedName>
        <fullName evidence="10">Cyclin-D-binding Myb-like transcription factor 1</fullName>
    </recommendedName>
</protein>
<evidence type="ECO:0000256" key="9">
    <source>
        <dbReference type="ARBA" id="ARBA00061386"/>
    </source>
</evidence>
<dbReference type="FunFam" id="1.10.10.60:FF:000139">
    <property type="entry name" value="cyclin-D-binding Myb-like transcription factor 1 isoform X2"/>
    <property type="match status" value="1"/>
</dbReference>
<dbReference type="GO" id="GO:0000981">
    <property type="term" value="F:DNA-binding transcription factor activity, RNA polymerase II-specific"/>
    <property type="evidence" value="ECO:0007669"/>
    <property type="project" value="TreeGrafter"/>
</dbReference>
<evidence type="ECO:0000256" key="7">
    <source>
        <dbReference type="ARBA" id="ARBA00023242"/>
    </source>
</evidence>
<organism evidence="14 15">
    <name type="scientific">Stylophora pistillata</name>
    <name type="common">Smooth cauliflower coral</name>
    <dbReference type="NCBI Taxonomy" id="50429"/>
    <lineage>
        <taxon>Eukaryota</taxon>
        <taxon>Metazoa</taxon>
        <taxon>Cnidaria</taxon>
        <taxon>Anthozoa</taxon>
        <taxon>Hexacorallia</taxon>
        <taxon>Scleractinia</taxon>
        <taxon>Astrocoeniina</taxon>
        <taxon>Pocilloporidae</taxon>
        <taxon>Stylophora</taxon>
    </lineage>
</organism>
<dbReference type="InterPro" id="IPR009057">
    <property type="entry name" value="Homeodomain-like_sf"/>
</dbReference>
<dbReference type="EMBL" id="LSMT01000406">
    <property type="protein sequence ID" value="PFX18522.1"/>
    <property type="molecule type" value="Genomic_DNA"/>
</dbReference>
<name>A0A2B4RQL4_STYPI</name>
<dbReference type="InterPro" id="IPR051651">
    <property type="entry name" value="DMTF1_DNA-bind_reg"/>
</dbReference>
<sequence length="946" mass="102488">MEVGGTNGQNELSGVSLQHEATCTVDAKALEENGGDLAFASTFSPDGPVTALAELSGVKRKNPDQTDDQVNKHVRLDPESSDGFADLATLVSMSSSVSLAVSQEVASQTFTNATIDNTGQLTTLSAQEAANARLTLSAAVAALAAGQIPQESSIIPASQSVVVSDNNNSVNQAWFTTKEDKDNLHGKGVKWRQGMWSKEENDQLKENILEYCKVNNIPDPNVIIFEMTKDDRKDFYRTIAKGIRRPLFAIYRRVLRMYDRRNYMGKYSSEEVEQLKSLKEKHGNDWATIGAAMGRSASSVKDRFRLMREHCHSGKWTVEEEQRLSNAVHELSSATSGDFITAGISWAAVAERVGTRSEKQCRSKWLNYLNWKEKGGQEWTKQDEIQLITRIHEMNLQDENDLDWQVMASNWSSVRSPQWLRSKWWALKKHVPDSGMGTFEATVSFLFHNYIPTLQNKIERQEARFKGTHVPRVSLVPSARSVHVNPISTGTISNSGISHTITVTSDGTVAREDDTSPLTSSHSRFEVVQVNALTPQDMFHNASAVQGTPSYIIQAPAGQTYIIQQPAGSLVRQAHTGELTAGSDGIDTNQHDQEVVTVLQAHHAVQTLPEVGPEFTQAIVQTDISGPITASELTDVSLGHTKLSKPAADLQTSVASQDSGNHEAVDQTSLEAVQTVDTHQLGDHQSLVQDELQVEASDAKEDGGKQTALPHHPSSDGDEDGNVACTNQAFTSAPFQGPAAIAQTLDGTHLPDRPVVHMHQVGPGNREVVVSPDPLGDVHVTVMSNIEPRLAATLSPSPAMTISQHTLSRTSNANELSVNALVPQVTLPDEILQSQSDEPSVLSPTESANVMMVTENSMSITSTLPSQILQSQNDENTTLSDPTPTSNSTVPTGLTVGGPLGNMVTVQGALGHPSDIMDASDVLLHISLPISNPSVSSEKQDCTTET</sequence>
<dbReference type="PANTHER" id="PTHR46380:SF2">
    <property type="entry name" value="CYCLIN-D-BINDING MYB-LIKE TRANSCRIPTION FACTOR 1"/>
    <property type="match status" value="1"/>
</dbReference>
<dbReference type="STRING" id="50429.A0A2B4RQL4"/>
<feature type="region of interest" description="Disordered" evidence="11">
    <location>
        <begin position="696"/>
        <end position="725"/>
    </location>
</feature>
<keyword evidence="2" id="KW-0677">Repeat</keyword>
<dbReference type="Proteomes" id="UP000225706">
    <property type="component" value="Unassembled WGS sequence"/>
</dbReference>
<feature type="domain" description="Myb-like" evidence="12">
    <location>
        <begin position="265"/>
        <end position="305"/>
    </location>
</feature>
<comment type="similarity">
    <text evidence="9">Belongs to the DMTF1 family.</text>
</comment>
<evidence type="ECO:0000259" key="13">
    <source>
        <dbReference type="PROSITE" id="PS51294"/>
    </source>
</evidence>
<dbReference type="OrthoDB" id="39591at2759"/>
<evidence type="ECO:0000259" key="12">
    <source>
        <dbReference type="PROSITE" id="PS50090"/>
    </source>
</evidence>
<comment type="subcellular location">
    <subcellularLocation>
        <location evidence="1">Nucleus</location>
    </subcellularLocation>
</comment>
<proteinExistence type="inferred from homology"/>
<dbReference type="InterPro" id="IPR001005">
    <property type="entry name" value="SANT/Myb"/>
</dbReference>
<dbReference type="CDD" id="cd00167">
    <property type="entry name" value="SANT"/>
    <property type="match status" value="2"/>
</dbReference>
<keyword evidence="15" id="KW-1185">Reference proteome</keyword>
<dbReference type="Pfam" id="PF20588">
    <property type="entry name" value="DMTF1_N"/>
    <property type="match status" value="1"/>
</dbReference>
<evidence type="ECO:0000256" key="1">
    <source>
        <dbReference type="ARBA" id="ARBA00004123"/>
    </source>
</evidence>
<feature type="domain" description="HTH myb-type" evidence="13">
    <location>
        <begin position="308"/>
        <end position="373"/>
    </location>
</feature>
<gene>
    <name evidence="14" type="primary">DMTF1</name>
    <name evidence="14" type="ORF">AWC38_SpisGene17114</name>
</gene>
<evidence type="ECO:0000256" key="2">
    <source>
        <dbReference type="ARBA" id="ARBA00022737"/>
    </source>
</evidence>
<evidence type="ECO:0000313" key="15">
    <source>
        <dbReference type="Proteomes" id="UP000225706"/>
    </source>
</evidence>
<evidence type="ECO:0000256" key="10">
    <source>
        <dbReference type="ARBA" id="ARBA00070367"/>
    </source>
</evidence>
<evidence type="ECO:0000256" key="11">
    <source>
        <dbReference type="SAM" id="MobiDB-lite"/>
    </source>
</evidence>
<dbReference type="AlphaFoldDB" id="A0A2B4RQL4"/>
<dbReference type="FunFam" id="1.10.10.60:FF:000114">
    <property type="entry name" value="cyclin-D-binding Myb-like transcription factor 1 isoform X1"/>
    <property type="match status" value="1"/>
</dbReference>
<evidence type="ECO:0000313" key="14">
    <source>
        <dbReference type="EMBL" id="PFX18522.1"/>
    </source>
</evidence>
<keyword evidence="6" id="KW-0804">Transcription</keyword>
<dbReference type="GO" id="GO:0005634">
    <property type="term" value="C:nucleus"/>
    <property type="evidence" value="ECO:0007669"/>
    <property type="project" value="UniProtKB-SubCell"/>
</dbReference>
<dbReference type="InterPro" id="IPR017930">
    <property type="entry name" value="Myb_dom"/>
</dbReference>
<feature type="domain" description="Myb-like" evidence="12">
    <location>
        <begin position="308"/>
        <end position="369"/>
    </location>
</feature>